<dbReference type="Gene3D" id="3.30.2350.10">
    <property type="entry name" value="Pseudouridine synthase"/>
    <property type="match status" value="1"/>
</dbReference>
<dbReference type="Pfam" id="PF00849">
    <property type="entry name" value="PseudoU_synth_2"/>
    <property type="match status" value="1"/>
</dbReference>
<dbReference type="SUPFAM" id="SSF55120">
    <property type="entry name" value="Pseudouridine synthase"/>
    <property type="match status" value="1"/>
</dbReference>
<dbReference type="CDD" id="cd02869">
    <property type="entry name" value="PseudoU_synth_RluA_like"/>
    <property type="match status" value="1"/>
</dbReference>
<dbReference type="GO" id="GO:0000455">
    <property type="term" value="P:enzyme-directed rRNA pseudouridine synthesis"/>
    <property type="evidence" value="ECO:0007669"/>
    <property type="project" value="TreeGrafter"/>
</dbReference>
<dbReference type="InterPro" id="IPR050188">
    <property type="entry name" value="RluA_PseudoU_synthase"/>
</dbReference>
<dbReference type="PANTHER" id="PTHR21600">
    <property type="entry name" value="MITOCHONDRIAL RNA PSEUDOURIDINE SYNTHASE"/>
    <property type="match status" value="1"/>
</dbReference>
<reference evidence="4" key="1">
    <citation type="journal article" date="2014" name="Int. J. Syst. Evol. Microbiol.">
        <title>Complete genome sequence of Corynebacterium casei LMG S-19264T (=DSM 44701T), isolated from a smear-ripened cheese.</title>
        <authorList>
            <consortium name="US DOE Joint Genome Institute (JGI-PGF)"/>
            <person name="Walter F."/>
            <person name="Albersmeier A."/>
            <person name="Kalinowski J."/>
            <person name="Ruckert C."/>
        </authorList>
    </citation>
    <scope>NUCLEOTIDE SEQUENCE</scope>
    <source>
        <strain evidence="4">JCM 14371</strain>
    </source>
</reference>
<keyword evidence="5" id="KW-1185">Reference proteome</keyword>
<dbReference type="GO" id="GO:0140098">
    <property type="term" value="F:catalytic activity, acting on RNA"/>
    <property type="evidence" value="ECO:0007669"/>
    <property type="project" value="UniProtKB-ARBA"/>
</dbReference>
<reference evidence="4" key="2">
    <citation type="submission" date="2020-09" db="EMBL/GenBank/DDBJ databases">
        <authorList>
            <person name="Sun Q."/>
            <person name="Ohkuma M."/>
        </authorList>
    </citation>
    <scope>NUCLEOTIDE SEQUENCE</scope>
    <source>
        <strain evidence="4">JCM 14371</strain>
    </source>
</reference>
<accession>A0A917P5X0</accession>
<dbReference type="AlphaFoldDB" id="A0A917P5X0"/>
<comment type="caution">
    <text evidence="4">The sequence shown here is derived from an EMBL/GenBank/DDBJ whole genome shotgun (WGS) entry which is preliminary data.</text>
</comment>
<organism evidence="4 5">
    <name type="scientific">Deinococcus aquiradiocola</name>
    <dbReference type="NCBI Taxonomy" id="393059"/>
    <lineage>
        <taxon>Bacteria</taxon>
        <taxon>Thermotogati</taxon>
        <taxon>Deinococcota</taxon>
        <taxon>Deinococci</taxon>
        <taxon>Deinococcales</taxon>
        <taxon>Deinococcaceae</taxon>
        <taxon>Deinococcus</taxon>
    </lineage>
</organism>
<feature type="region of interest" description="Disordered" evidence="2">
    <location>
        <begin position="1"/>
        <end position="24"/>
    </location>
</feature>
<feature type="domain" description="Pseudouridine synthase RsuA/RluA-like" evidence="3">
    <location>
        <begin position="36"/>
        <end position="194"/>
    </location>
</feature>
<dbReference type="InterPro" id="IPR006145">
    <property type="entry name" value="PsdUridine_synth_RsuA/RluA"/>
</dbReference>
<evidence type="ECO:0000313" key="4">
    <source>
        <dbReference type="EMBL" id="GGJ63105.1"/>
    </source>
</evidence>
<sequence>MTLTPTARPAPARETWPQVHVPPGAPRPRIVLEHPDFYLVNKPPMWLTHHTRGRHDVPSVLEYLQHDLDEPLLAPPHRLDRETSGAQLLSRDTASAREFFFLFKAHRVTKTYLCLVHGHPDWDETTLDAPLGFVGVSGDNAVQIRQGVTLDGRSARTDFRRLETREHPVHGPLTLVEATPRSGRLHQIRAHLSHLHLPMVGDKIYGRDPQAFVDFVDGTITARQSERLILTRQALHAWRVAFPWSGATVQAEVPLPADMANLWAEAQVSPAG</sequence>
<dbReference type="InterPro" id="IPR020103">
    <property type="entry name" value="PsdUridine_synth_cat_dom_sf"/>
</dbReference>
<dbReference type="EMBL" id="BMOE01000001">
    <property type="protein sequence ID" value="GGJ63105.1"/>
    <property type="molecule type" value="Genomic_DNA"/>
</dbReference>
<dbReference type="GO" id="GO:0009982">
    <property type="term" value="F:pseudouridine synthase activity"/>
    <property type="evidence" value="ECO:0007669"/>
    <property type="project" value="InterPro"/>
</dbReference>
<evidence type="ECO:0000259" key="3">
    <source>
        <dbReference type="Pfam" id="PF00849"/>
    </source>
</evidence>
<protein>
    <submittedName>
        <fullName evidence="4">RNA pseudouridine synthase</fullName>
    </submittedName>
</protein>
<gene>
    <name evidence="4" type="ORF">GCM10008939_03730</name>
</gene>
<name>A0A917P5X0_9DEIO</name>
<evidence type="ECO:0000313" key="5">
    <source>
        <dbReference type="Proteomes" id="UP000635726"/>
    </source>
</evidence>
<evidence type="ECO:0000256" key="2">
    <source>
        <dbReference type="SAM" id="MobiDB-lite"/>
    </source>
</evidence>
<dbReference type="GO" id="GO:0003723">
    <property type="term" value="F:RNA binding"/>
    <property type="evidence" value="ECO:0007669"/>
    <property type="project" value="InterPro"/>
</dbReference>
<dbReference type="PANTHER" id="PTHR21600:SF87">
    <property type="entry name" value="RNA PSEUDOURIDYLATE SYNTHASE DOMAIN-CONTAINING PROTEIN 1"/>
    <property type="match status" value="1"/>
</dbReference>
<dbReference type="Proteomes" id="UP000635726">
    <property type="component" value="Unassembled WGS sequence"/>
</dbReference>
<evidence type="ECO:0000256" key="1">
    <source>
        <dbReference type="ARBA" id="ARBA00010876"/>
    </source>
</evidence>
<comment type="similarity">
    <text evidence="1">Belongs to the pseudouridine synthase RluA family.</text>
</comment>
<dbReference type="RefSeq" id="WP_229670677.1">
    <property type="nucleotide sequence ID" value="NZ_BMOE01000001.1"/>
</dbReference>
<proteinExistence type="inferred from homology"/>